<evidence type="ECO:0000256" key="7">
    <source>
        <dbReference type="ARBA" id="ARBA00024197"/>
    </source>
</evidence>
<organism evidence="10 11">
    <name type="scientific">Photobacterium sanctipauli</name>
    <dbReference type="NCBI Taxonomy" id="1342794"/>
    <lineage>
        <taxon>Bacteria</taxon>
        <taxon>Pseudomonadati</taxon>
        <taxon>Pseudomonadota</taxon>
        <taxon>Gammaproteobacteria</taxon>
        <taxon>Vibrionales</taxon>
        <taxon>Vibrionaceae</taxon>
        <taxon>Photobacterium</taxon>
    </lineage>
</organism>
<evidence type="ECO:0000256" key="6">
    <source>
        <dbReference type="ARBA" id="ARBA00023186"/>
    </source>
</evidence>
<keyword evidence="6" id="KW-0143">Chaperone</keyword>
<dbReference type="RefSeq" id="WP_036828226.1">
    <property type="nucleotide sequence ID" value="NZ_JGVO01000956.1"/>
</dbReference>
<sequence length="204" mass="21859">MDGNITEEQQVEQIKAWWKENGKAIVLGAVIGLGGLAGWRYYQAEVQSAKEQASDAYTQVINRLESGSDSAVADVQAFIAAHESSQYSVLAALQLAKAQVANGDLDAAAEQLSWAIGNTKDEAILPVAQTRLARIYAEQQSFDQALAELDKVTAQSWQAKVSELRGDVLLQKGDTVAAREAYVAAQQLAGASPALQIKLDDLAQ</sequence>
<evidence type="ECO:0000256" key="3">
    <source>
        <dbReference type="ARBA" id="ARBA00022692"/>
    </source>
</evidence>
<evidence type="ECO:0000313" key="10">
    <source>
        <dbReference type="EMBL" id="PSW19665.1"/>
    </source>
</evidence>
<comment type="similarity">
    <text evidence="7">Belongs to the YfgM family.</text>
</comment>
<dbReference type="InterPro" id="IPR011990">
    <property type="entry name" value="TPR-like_helical_dom_sf"/>
</dbReference>
<feature type="domain" description="Ancillary SecYEG translocon subunit/Cell division coordinator CpoB TPR" evidence="9">
    <location>
        <begin position="15"/>
        <end position="204"/>
    </location>
</feature>
<keyword evidence="4" id="KW-1133">Transmembrane helix</keyword>
<keyword evidence="11" id="KW-1185">Reference proteome</keyword>
<proteinExistence type="inferred from homology"/>
<dbReference type="GO" id="GO:0044877">
    <property type="term" value="F:protein-containing complex binding"/>
    <property type="evidence" value="ECO:0007669"/>
    <property type="project" value="InterPro"/>
</dbReference>
<dbReference type="GO" id="GO:0005886">
    <property type="term" value="C:plasma membrane"/>
    <property type="evidence" value="ECO:0007669"/>
    <property type="project" value="UniProtKB-SubCell"/>
</dbReference>
<dbReference type="Pfam" id="PF09976">
    <property type="entry name" value="TPR_21"/>
    <property type="match status" value="1"/>
</dbReference>
<evidence type="ECO:0000259" key="9">
    <source>
        <dbReference type="Pfam" id="PF09976"/>
    </source>
</evidence>
<dbReference type="SUPFAM" id="SSF48452">
    <property type="entry name" value="TPR-like"/>
    <property type="match status" value="1"/>
</dbReference>
<name>A0A2T3NTY2_9GAMM</name>
<comment type="caution">
    <text evidence="10">The sequence shown here is derived from an EMBL/GenBank/DDBJ whole genome shotgun (WGS) entry which is preliminary data.</text>
</comment>
<dbReference type="AlphaFoldDB" id="A0A2T3NTY2"/>
<evidence type="ECO:0000256" key="4">
    <source>
        <dbReference type="ARBA" id="ARBA00022989"/>
    </source>
</evidence>
<dbReference type="EMBL" id="PYMA01000006">
    <property type="protein sequence ID" value="PSW19665.1"/>
    <property type="molecule type" value="Genomic_DNA"/>
</dbReference>
<evidence type="ECO:0000256" key="2">
    <source>
        <dbReference type="ARBA" id="ARBA00022475"/>
    </source>
</evidence>
<dbReference type="OrthoDB" id="9789675at2"/>
<dbReference type="InterPro" id="IPR018704">
    <property type="entry name" value="SecYEG/CpoB_TPR"/>
</dbReference>
<keyword evidence="5" id="KW-0472">Membrane</keyword>
<dbReference type="PANTHER" id="PTHR38035">
    <property type="entry name" value="UPF0070 PROTEIN YFGM"/>
    <property type="match status" value="1"/>
</dbReference>
<evidence type="ECO:0000256" key="8">
    <source>
        <dbReference type="ARBA" id="ARBA00024235"/>
    </source>
</evidence>
<protein>
    <recommendedName>
        <fullName evidence="8">Ancillary SecYEG translocon subunit</fullName>
    </recommendedName>
</protein>
<evidence type="ECO:0000313" key="11">
    <source>
        <dbReference type="Proteomes" id="UP000241771"/>
    </source>
</evidence>
<reference evidence="10 11" key="1">
    <citation type="submission" date="2018-01" db="EMBL/GenBank/DDBJ databases">
        <title>Whole genome sequencing of Histamine producing bacteria.</title>
        <authorList>
            <person name="Butler K."/>
        </authorList>
    </citation>
    <scope>NUCLEOTIDE SEQUENCE [LARGE SCALE GENOMIC DNA]</scope>
    <source>
        <strain evidence="10 11">DSM 100436</strain>
    </source>
</reference>
<keyword evidence="3" id="KW-0812">Transmembrane</keyword>
<gene>
    <name evidence="10" type="ORF">C9I98_12210</name>
</gene>
<evidence type="ECO:0000256" key="1">
    <source>
        <dbReference type="ARBA" id="ARBA00004401"/>
    </source>
</evidence>
<dbReference type="PIRSF" id="PIRSF006170">
    <property type="entry name" value="YfgM"/>
    <property type="match status" value="1"/>
</dbReference>
<accession>A0A2T3NTY2</accession>
<keyword evidence="2" id="KW-1003">Cell membrane</keyword>
<dbReference type="Proteomes" id="UP000241771">
    <property type="component" value="Unassembled WGS sequence"/>
</dbReference>
<evidence type="ECO:0000256" key="5">
    <source>
        <dbReference type="ARBA" id="ARBA00023136"/>
    </source>
</evidence>
<dbReference type="PANTHER" id="PTHR38035:SF1">
    <property type="entry name" value="ANCILLARY SECYEG TRANSLOCON SUBUNIT"/>
    <property type="match status" value="1"/>
</dbReference>
<dbReference type="Gene3D" id="1.25.40.10">
    <property type="entry name" value="Tetratricopeptide repeat domain"/>
    <property type="match status" value="1"/>
</dbReference>
<dbReference type="InterPro" id="IPR026039">
    <property type="entry name" value="YfgM"/>
</dbReference>
<comment type="subcellular location">
    <subcellularLocation>
        <location evidence="1">Cell membrane</location>
        <topology evidence="1">Single-pass type II membrane protein</topology>
    </subcellularLocation>
</comment>